<dbReference type="PROSITE" id="PS50943">
    <property type="entry name" value="HTH_CROC1"/>
    <property type="match status" value="1"/>
</dbReference>
<dbReference type="CDD" id="cd00093">
    <property type="entry name" value="HTH_XRE"/>
    <property type="match status" value="1"/>
</dbReference>
<dbReference type="EMBL" id="JAOQJR010000008">
    <property type="protein sequence ID" value="MCU6738724.1"/>
    <property type="molecule type" value="Genomic_DNA"/>
</dbReference>
<dbReference type="Pfam" id="PF01381">
    <property type="entry name" value="HTH_3"/>
    <property type="match status" value="1"/>
</dbReference>
<name>A0ABT2SV72_9FIRM</name>
<reference evidence="3 4" key="1">
    <citation type="journal article" date="2021" name="ISME Commun">
        <title>Automated analysis of genomic sequences facilitates high-throughput and comprehensive description of bacteria.</title>
        <authorList>
            <person name="Hitch T.C.A."/>
        </authorList>
    </citation>
    <scope>NUCLEOTIDE SEQUENCE [LARGE SCALE GENOMIC DNA]</scope>
    <source>
        <strain evidence="3 4">H4_15</strain>
    </source>
</reference>
<dbReference type="PANTHER" id="PTHR46558:SF11">
    <property type="entry name" value="HTH-TYPE TRANSCRIPTIONAL REGULATOR XRE"/>
    <property type="match status" value="1"/>
</dbReference>
<dbReference type="PANTHER" id="PTHR46558">
    <property type="entry name" value="TRACRIPTIONAL REGULATORY PROTEIN-RELATED-RELATED"/>
    <property type="match status" value="1"/>
</dbReference>
<keyword evidence="4" id="KW-1185">Reference proteome</keyword>
<sequence length="68" mass="7780">MPSNTRIGERLKNLRRKRGLTQKEVSKMAKISVAAVTNYEAGKRIPRDEVKIKLAKIYGSTVEDIFFK</sequence>
<comment type="caution">
    <text evidence="3">The sequence shown here is derived from an EMBL/GenBank/DDBJ whole genome shotgun (WGS) entry which is preliminary data.</text>
</comment>
<dbReference type="InterPro" id="IPR001387">
    <property type="entry name" value="Cro/C1-type_HTH"/>
</dbReference>
<evidence type="ECO:0000313" key="3">
    <source>
        <dbReference type="EMBL" id="MCU6738724.1"/>
    </source>
</evidence>
<feature type="domain" description="HTH cro/C1-type" evidence="2">
    <location>
        <begin position="11"/>
        <end position="65"/>
    </location>
</feature>
<dbReference type="SUPFAM" id="SSF47413">
    <property type="entry name" value="lambda repressor-like DNA-binding domains"/>
    <property type="match status" value="1"/>
</dbReference>
<evidence type="ECO:0000259" key="2">
    <source>
        <dbReference type="PROSITE" id="PS50943"/>
    </source>
</evidence>
<protein>
    <submittedName>
        <fullName evidence="3">Helix-turn-helix domain-containing protein</fullName>
    </submittedName>
</protein>
<dbReference type="Proteomes" id="UP001208364">
    <property type="component" value="Unassembled WGS sequence"/>
</dbReference>
<evidence type="ECO:0000256" key="1">
    <source>
        <dbReference type="ARBA" id="ARBA00023125"/>
    </source>
</evidence>
<accession>A0ABT2SV72</accession>
<dbReference type="InterPro" id="IPR010982">
    <property type="entry name" value="Lambda_DNA-bd_dom_sf"/>
</dbReference>
<dbReference type="RefSeq" id="WP_147580359.1">
    <property type="nucleotide sequence ID" value="NZ_JAOQJR010000008.1"/>
</dbReference>
<evidence type="ECO:0000313" key="4">
    <source>
        <dbReference type="Proteomes" id="UP001208364"/>
    </source>
</evidence>
<gene>
    <name evidence="3" type="ORF">OCV55_08515</name>
</gene>
<proteinExistence type="predicted"/>
<keyword evidence="1" id="KW-0238">DNA-binding</keyword>
<dbReference type="Gene3D" id="1.10.260.40">
    <property type="entry name" value="lambda repressor-like DNA-binding domains"/>
    <property type="match status" value="1"/>
</dbReference>
<organism evidence="3 4">
    <name type="scientific">[Clostridium] ammoniilyticum</name>
    <dbReference type="NCBI Taxonomy" id="2981784"/>
    <lineage>
        <taxon>Bacteria</taxon>
        <taxon>Bacillati</taxon>
        <taxon>Bacillota</taxon>
        <taxon>Erysipelotrichia</taxon>
        <taxon>Erysipelotrichales</taxon>
        <taxon>Coprobacillaceae</taxon>
        <taxon>Faecalibacillus</taxon>
    </lineage>
</organism>
<dbReference type="SMART" id="SM00530">
    <property type="entry name" value="HTH_XRE"/>
    <property type="match status" value="1"/>
</dbReference>